<evidence type="ECO:0000313" key="4">
    <source>
        <dbReference type="Proteomes" id="UP000178086"/>
    </source>
</evidence>
<reference evidence="3 4" key="1">
    <citation type="journal article" date="2016" name="Nat. Commun.">
        <title>Thousands of microbial genomes shed light on interconnected biogeochemical processes in an aquifer system.</title>
        <authorList>
            <person name="Anantharaman K."/>
            <person name="Brown C.T."/>
            <person name="Hug L.A."/>
            <person name="Sharon I."/>
            <person name="Castelle C.J."/>
            <person name="Probst A.J."/>
            <person name="Thomas B.C."/>
            <person name="Singh A."/>
            <person name="Wilkins M.J."/>
            <person name="Karaoz U."/>
            <person name="Brodie E.L."/>
            <person name="Williams K.H."/>
            <person name="Hubbard S.S."/>
            <person name="Banfield J.F."/>
        </authorList>
    </citation>
    <scope>NUCLEOTIDE SEQUENCE [LARGE SCALE GENOMIC DNA]</scope>
</reference>
<feature type="transmembrane region" description="Helical" evidence="1">
    <location>
        <begin position="26"/>
        <end position="47"/>
    </location>
</feature>
<dbReference type="AlphaFoldDB" id="A0A1F2UGZ3"/>
<comment type="caution">
    <text evidence="3">The sequence shown here is derived from an EMBL/GenBank/DDBJ whole genome shotgun (WGS) entry which is preliminary data.</text>
</comment>
<protein>
    <recommendedName>
        <fullName evidence="2">Membrane iron-sulfur containing protein FtrD-like domain-containing protein</fullName>
    </recommendedName>
</protein>
<dbReference type="EMBL" id="MELI01000100">
    <property type="protein sequence ID" value="OFW32311.1"/>
    <property type="molecule type" value="Genomic_DNA"/>
</dbReference>
<name>A0A1F2UGZ3_9ACTN</name>
<sequence>MDKNNANERLKGKRAQFVEPNNKKPALLYVVLSIAVIAIVAFIAVYASSGKTPGAVEPSAVEAKYIGRYLPADFKPVKLTEPVIYDRQIDMVPVTPEVKDGKVIIKAGDVISSRIVYFEYSRPKDSQTISLMAYIKPSGELFTGVSYCPPCGAKYHHFEADGTLTCNSCATKRDPETEAGISGACKLYPADAIAHKLVGENIELAEADLVDWEAQPLDRPVGAE</sequence>
<dbReference type="InterPro" id="IPR018758">
    <property type="entry name" value="FtrD-like"/>
</dbReference>
<proteinExistence type="predicted"/>
<keyword evidence="1" id="KW-0812">Transmembrane</keyword>
<accession>A0A1F2UGZ3</accession>
<evidence type="ECO:0000256" key="1">
    <source>
        <dbReference type="SAM" id="Phobius"/>
    </source>
</evidence>
<dbReference type="Pfam" id="PF10080">
    <property type="entry name" value="FtrD-like"/>
    <property type="match status" value="1"/>
</dbReference>
<feature type="domain" description="Membrane iron-sulfur containing protein FtrD-like" evidence="2">
    <location>
        <begin position="114"/>
        <end position="213"/>
    </location>
</feature>
<gene>
    <name evidence="3" type="ORF">A2074_02590</name>
</gene>
<organism evidence="3 4">
    <name type="scientific">Candidatus Aquicultor primus</name>
    <dbReference type="NCBI Taxonomy" id="1797195"/>
    <lineage>
        <taxon>Bacteria</taxon>
        <taxon>Bacillati</taxon>
        <taxon>Actinomycetota</taxon>
        <taxon>Candidatus Aquicultoria</taxon>
        <taxon>Candidatus Aquicultorales</taxon>
        <taxon>Candidatus Aquicultoraceae</taxon>
        <taxon>Candidatus Aquicultor</taxon>
    </lineage>
</organism>
<keyword evidence="1" id="KW-1133">Transmembrane helix</keyword>
<evidence type="ECO:0000313" key="3">
    <source>
        <dbReference type="EMBL" id="OFW32311.1"/>
    </source>
</evidence>
<dbReference type="Proteomes" id="UP000178086">
    <property type="component" value="Unassembled WGS sequence"/>
</dbReference>
<keyword evidence="1" id="KW-0472">Membrane</keyword>
<evidence type="ECO:0000259" key="2">
    <source>
        <dbReference type="Pfam" id="PF10080"/>
    </source>
</evidence>